<evidence type="ECO:0000256" key="3">
    <source>
        <dbReference type="ARBA" id="ARBA00022927"/>
    </source>
</evidence>
<feature type="transmembrane region" description="Helical" evidence="7">
    <location>
        <begin position="167"/>
        <end position="191"/>
    </location>
</feature>
<dbReference type="RefSeq" id="WP_345508851.1">
    <property type="nucleotide sequence ID" value="NZ_BAABIW010000026.1"/>
</dbReference>
<dbReference type="Pfam" id="PF00902">
    <property type="entry name" value="TatC"/>
    <property type="match status" value="1"/>
</dbReference>
<protein>
    <recommendedName>
        <fullName evidence="7">Sec-independent protein translocase protein TatC</fullName>
    </recommendedName>
</protein>
<proteinExistence type="inferred from homology"/>
<feature type="transmembrane region" description="Helical" evidence="7">
    <location>
        <begin position="203"/>
        <end position="220"/>
    </location>
</feature>
<keyword evidence="2 7" id="KW-0812">Transmembrane</keyword>
<keyword evidence="5 7" id="KW-0811">Translocation</keyword>
<evidence type="ECO:0000256" key="4">
    <source>
        <dbReference type="ARBA" id="ARBA00022989"/>
    </source>
</evidence>
<dbReference type="InterPro" id="IPR002033">
    <property type="entry name" value="TatC"/>
</dbReference>
<evidence type="ECO:0000313" key="8">
    <source>
        <dbReference type="EMBL" id="GAA5034590.1"/>
    </source>
</evidence>
<sequence length="269" mass="29584">MPSLRRKRDPEGRMSLGDHLRELRNRIMISASAIIVGGVLGWIYYERVIDALTRPLKDLQAERTGGVVNINFAGMTDAFALQLTTSLFVGVIVASPIWLFQLWGFIVPGLTKKEKLVARLFVVAAVPLFLAGCFFAFVMVPKAVAVLLGFTPDGAYNLQDGAQYLNFVLKFIVAFGCAFLLPVFLVALNLVGVLSARAMLKGWRPAVMIILVFAAIMTPTPDAYTMLFLASPMVALYFASVGVAFLLDRRKKDHEPDWLDVPDDQASAL</sequence>
<feature type="transmembrane region" description="Helical" evidence="7">
    <location>
        <begin position="79"/>
        <end position="104"/>
    </location>
</feature>
<dbReference type="NCBIfam" id="TIGR00945">
    <property type="entry name" value="tatC"/>
    <property type="match status" value="1"/>
</dbReference>
<dbReference type="Proteomes" id="UP001500427">
    <property type="component" value="Unassembled WGS sequence"/>
</dbReference>
<reference evidence="9" key="1">
    <citation type="journal article" date="2019" name="Int. J. Syst. Evol. Microbiol.">
        <title>The Global Catalogue of Microorganisms (GCM) 10K type strain sequencing project: providing services to taxonomists for standard genome sequencing and annotation.</title>
        <authorList>
            <consortium name="The Broad Institute Genomics Platform"/>
            <consortium name="The Broad Institute Genome Sequencing Center for Infectious Disease"/>
            <person name="Wu L."/>
            <person name="Ma J."/>
        </authorList>
    </citation>
    <scope>NUCLEOTIDE SEQUENCE [LARGE SCALE GENOMIC DNA]</scope>
    <source>
        <strain evidence="9">JCM 17687</strain>
    </source>
</reference>
<keyword evidence="7" id="KW-1003">Cell membrane</keyword>
<keyword evidence="9" id="KW-1185">Reference proteome</keyword>
<dbReference type="PANTHER" id="PTHR30371">
    <property type="entry name" value="SEC-INDEPENDENT PROTEIN TRANSLOCASE PROTEIN TATC"/>
    <property type="match status" value="1"/>
</dbReference>
<dbReference type="EMBL" id="BAABIW010000026">
    <property type="protein sequence ID" value="GAA5034590.1"/>
    <property type="molecule type" value="Genomic_DNA"/>
</dbReference>
<feature type="transmembrane region" description="Helical" evidence="7">
    <location>
        <begin position="116"/>
        <end position="140"/>
    </location>
</feature>
<comment type="subcellular location">
    <subcellularLocation>
        <location evidence="7">Cell membrane</location>
        <topology evidence="7">Multi-pass membrane protein</topology>
    </subcellularLocation>
    <subcellularLocation>
        <location evidence="1">Membrane</location>
        <topology evidence="1">Multi-pass membrane protein</topology>
    </subcellularLocation>
</comment>
<dbReference type="HAMAP" id="MF_00902">
    <property type="entry name" value="TatC"/>
    <property type="match status" value="1"/>
</dbReference>
<feature type="transmembrane region" description="Helical" evidence="7">
    <location>
        <begin position="226"/>
        <end position="247"/>
    </location>
</feature>
<evidence type="ECO:0000313" key="9">
    <source>
        <dbReference type="Proteomes" id="UP001500427"/>
    </source>
</evidence>
<organism evidence="8 9">
    <name type="scientific">Terrabacter aeriphilus</name>
    <dbReference type="NCBI Taxonomy" id="515662"/>
    <lineage>
        <taxon>Bacteria</taxon>
        <taxon>Bacillati</taxon>
        <taxon>Actinomycetota</taxon>
        <taxon>Actinomycetes</taxon>
        <taxon>Micrococcales</taxon>
        <taxon>Intrasporangiaceae</taxon>
        <taxon>Terrabacter</taxon>
    </lineage>
</organism>
<comment type="caution">
    <text evidence="8">The sequence shown here is derived from an EMBL/GenBank/DDBJ whole genome shotgun (WGS) entry which is preliminary data.</text>
</comment>
<evidence type="ECO:0000256" key="7">
    <source>
        <dbReference type="HAMAP-Rule" id="MF_00902"/>
    </source>
</evidence>
<accession>A0ABP9JMP4</accession>
<keyword evidence="6 7" id="KW-0472">Membrane</keyword>
<keyword evidence="3 7" id="KW-0653">Protein transport</keyword>
<evidence type="ECO:0000256" key="5">
    <source>
        <dbReference type="ARBA" id="ARBA00023010"/>
    </source>
</evidence>
<comment type="function">
    <text evidence="7">Part of the twin-arginine translocation (Tat) system that transports large folded proteins containing a characteristic twin-arginine motif in their signal peptide across membranes. Together with TatB, TatC is part of a receptor directly interacting with Tat signal peptides.</text>
</comment>
<evidence type="ECO:0000256" key="1">
    <source>
        <dbReference type="ARBA" id="ARBA00004141"/>
    </source>
</evidence>
<name>A0ABP9JMP4_9MICO</name>
<dbReference type="PANTHER" id="PTHR30371:SF0">
    <property type="entry name" value="SEC-INDEPENDENT PROTEIN TRANSLOCASE PROTEIN TATC, CHLOROPLASTIC-RELATED"/>
    <property type="match status" value="1"/>
</dbReference>
<keyword evidence="4 7" id="KW-1133">Transmembrane helix</keyword>
<evidence type="ECO:0000256" key="6">
    <source>
        <dbReference type="ARBA" id="ARBA00023136"/>
    </source>
</evidence>
<feature type="transmembrane region" description="Helical" evidence="7">
    <location>
        <begin position="27"/>
        <end position="45"/>
    </location>
</feature>
<dbReference type="PRINTS" id="PR01840">
    <property type="entry name" value="TATCFAMILY"/>
</dbReference>
<keyword evidence="7" id="KW-0813">Transport</keyword>
<gene>
    <name evidence="7 8" type="primary">tatC</name>
    <name evidence="8" type="ORF">GCM10023258_35480</name>
</gene>
<comment type="subunit">
    <text evidence="7">The Tat system comprises two distinct complexes: a TatABC complex, containing multiple copies of TatA, TatB and TatC subunits, and a separate TatA complex, containing only TatA subunits. Substrates initially bind to the TatABC complex, which probably triggers association of the separate TatA complex to form the active translocon.</text>
</comment>
<evidence type="ECO:0000256" key="2">
    <source>
        <dbReference type="ARBA" id="ARBA00022692"/>
    </source>
</evidence>
<comment type="similarity">
    <text evidence="7">Belongs to the TatC family.</text>
</comment>